<protein>
    <submittedName>
        <fullName evidence="1">Uncharacterized protein</fullName>
    </submittedName>
</protein>
<dbReference type="EMBL" id="CAAALY010060554">
    <property type="protein sequence ID" value="VEL23194.1"/>
    <property type="molecule type" value="Genomic_DNA"/>
</dbReference>
<reference evidence="1" key="1">
    <citation type="submission" date="2018-11" db="EMBL/GenBank/DDBJ databases">
        <authorList>
            <consortium name="Pathogen Informatics"/>
        </authorList>
    </citation>
    <scope>NUCLEOTIDE SEQUENCE</scope>
</reference>
<organism evidence="1 2">
    <name type="scientific">Protopolystoma xenopodis</name>
    <dbReference type="NCBI Taxonomy" id="117903"/>
    <lineage>
        <taxon>Eukaryota</taxon>
        <taxon>Metazoa</taxon>
        <taxon>Spiralia</taxon>
        <taxon>Lophotrochozoa</taxon>
        <taxon>Platyhelminthes</taxon>
        <taxon>Monogenea</taxon>
        <taxon>Polyopisthocotylea</taxon>
        <taxon>Polystomatidea</taxon>
        <taxon>Polystomatidae</taxon>
        <taxon>Protopolystoma</taxon>
    </lineage>
</organism>
<comment type="caution">
    <text evidence="1">The sequence shown here is derived from an EMBL/GenBank/DDBJ whole genome shotgun (WGS) entry which is preliminary data.</text>
</comment>
<dbReference type="AlphaFoldDB" id="A0A3S5CNF9"/>
<keyword evidence="2" id="KW-1185">Reference proteome</keyword>
<dbReference type="SUPFAM" id="SSF50978">
    <property type="entry name" value="WD40 repeat-like"/>
    <property type="match status" value="1"/>
</dbReference>
<name>A0A3S5CNF9_9PLAT</name>
<gene>
    <name evidence="1" type="ORF">PXEA_LOCUS16634</name>
</gene>
<dbReference type="Proteomes" id="UP000784294">
    <property type="component" value="Unassembled WGS sequence"/>
</dbReference>
<evidence type="ECO:0000313" key="1">
    <source>
        <dbReference type="EMBL" id="VEL23194.1"/>
    </source>
</evidence>
<dbReference type="InterPro" id="IPR036322">
    <property type="entry name" value="WD40_repeat_dom_sf"/>
</dbReference>
<sequence length="222" mass="23817">MPPFIFPPLQSLIAIGCSSGAVHVFHLCSPLATSGCSLQIGSSKPSMVSHNPFSDQYDGAALISSNLLHSSSCAPIKFSSPATAPRDISGSDPALNDLFLHTDKHWQCTCTAGVVWLRLFPSSLSPSPCSCCSLSLSSSSLSRPTSSREAVTLCRNFGTPHIIQPHVPPHSKWTELAGIRLEETRLVTCGLDGAISIWRLGCMKQPIRLFRSVSTLENRTGK</sequence>
<evidence type="ECO:0000313" key="2">
    <source>
        <dbReference type="Proteomes" id="UP000784294"/>
    </source>
</evidence>
<accession>A0A3S5CNF9</accession>
<proteinExistence type="predicted"/>